<dbReference type="GO" id="GO:0005778">
    <property type="term" value="C:peroxisomal membrane"/>
    <property type="evidence" value="ECO:0000318"/>
    <property type="project" value="GO_Central"/>
</dbReference>
<dbReference type="FunCoup" id="A0A7M7PT84">
    <property type="interactions" value="801"/>
</dbReference>
<dbReference type="Pfam" id="PF01553">
    <property type="entry name" value="Acyltransferase"/>
    <property type="match status" value="1"/>
</dbReference>
<evidence type="ECO:0000259" key="7">
    <source>
        <dbReference type="SMART" id="SM00563"/>
    </source>
</evidence>
<dbReference type="EnsemblMetazoa" id="XM_030999325">
    <property type="protein sequence ID" value="XP_030855185"/>
    <property type="gene ID" value="LOC590838"/>
</dbReference>
<keyword evidence="9" id="KW-1185">Reference proteome</keyword>
<dbReference type="OrthoDB" id="10255570at2759"/>
<dbReference type="GO" id="GO:0016287">
    <property type="term" value="F:glycerone-phosphate O-acyltransferase activity"/>
    <property type="evidence" value="ECO:0000318"/>
    <property type="project" value="GO_Central"/>
</dbReference>
<evidence type="ECO:0000256" key="4">
    <source>
        <dbReference type="ARBA" id="ARBA00023136"/>
    </source>
</evidence>
<dbReference type="PANTHER" id="PTHR12563:SF17">
    <property type="entry name" value="DIHYDROXYACETONE PHOSPHATE ACYLTRANSFERASE"/>
    <property type="match status" value="1"/>
</dbReference>
<dbReference type="CTD" id="8443"/>
<keyword evidence="4" id="KW-0472">Membrane</keyword>
<protein>
    <recommendedName>
        <fullName evidence="7">Phospholipid/glycerol acyltransferase domain-containing protein</fullName>
    </recommendedName>
</protein>
<dbReference type="Pfam" id="PF19277">
    <property type="entry name" value="GPAT_C"/>
    <property type="match status" value="1"/>
</dbReference>
<evidence type="ECO:0000256" key="5">
    <source>
        <dbReference type="ARBA" id="ARBA00023315"/>
    </source>
</evidence>
<keyword evidence="5 6" id="KW-0012">Acyltransferase</keyword>
<organism evidence="8 9">
    <name type="scientific">Strongylocentrotus purpuratus</name>
    <name type="common">Purple sea urchin</name>
    <dbReference type="NCBI Taxonomy" id="7668"/>
    <lineage>
        <taxon>Eukaryota</taxon>
        <taxon>Metazoa</taxon>
        <taxon>Echinodermata</taxon>
        <taxon>Eleutherozoa</taxon>
        <taxon>Echinozoa</taxon>
        <taxon>Echinoidea</taxon>
        <taxon>Euechinoidea</taxon>
        <taxon>Echinacea</taxon>
        <taxon>Camarodonta</taxon>
        <taxon>Echinidea</taxon>
        <taxon>Strongylocentrotidae</taxon>
        <taxon>Strongylocentrotus</taxon>
    </lineage>
</organism>
<dbReference type="RefSeq" id="XP_030855185.1">
    <property type="nucleotide sequence ID" value="XM_030999325.1"/>
</dbReference>
<feature type="domain" description="Phospholipid/glycerol acyltransferase" evidence="7">
    <location>
        <begin position="130"/>
        <end position="259"/>
    </location>
</feature>
<dbReference type="GeneID" id="590838"/>
<sequence length="672" mass="76259">MAGIQDNHEDILDPRRKGSDIRFALQTLRGVPEYKYINQQTPKEVKEQVLKSQRLRHVIEQLSSEKGLEEDVIYKEADAILEEMGHNLNMTTLRSLATIFANIFRQLFRHIYVNQSGIQKMRALMKESPVVLLPTHRSYLDFLLMSYILFHYHLPLPFIAAGADFMQMKFVGEILRRCGGFFIRRSFGSDRLYWAVFTEYVQINLTNSEGPLEFFVEGTRSRTGKFLSPKLGLLSVVAEPFLKGAVPDVTLVPISISYERIVEEKLHAQEMLGIPKPKESTSGLLKARSIFQEDFGSIVVHFCDPISLRDQMKSIDRSRHNLIPRFIFSATPEEQRLIGSVAQDVQQVQRDHMIMSPWVLCAACLLQRPDSYTLRELTSQVAWLKDMIRQYGIQVDWPVGTGAQDIIHSAFKIHHSLVKQHKDGEITFSRSLHSPNASVDTSTREGVLTHAAVHMDIAMYRNYLAASLAVQGLVSLSFCGLDKCSQDELYEQYQFLVKLFTEEFTSNPSHSKQKFDRTVSLLVACGALDHDREEVRVTAKGEREIAFFTDMMSPFLLGYWLVCQYLMAHPSSPQGVPIKQTAKDIQMRIATIISQGKLHHYEILSLNLLTNALTALTHMGILVREKSDNGPLISWSAESVSRVADKISEFIQVPTDMTSFSQPGEVALTAKL</sequence>
<dbReference type="Proteomes" id="UP000007110">
    <property type="component" value="Unassembled WGS sequence"/>
</dbReference>
<evidence type="ECO:0000256" key="1">
    <source>
        <dbReference type="ARBA" id="ARBA00004184"/>
    </source>
</evidence>
<proteinExistence type="inferred from homology"/>
<evidence type="ECO:0000313" key="8">
    <source>
        <dbReference type="EnsemblMetazoa" id="XP_030855184"/>
    </source>
</evidence>
<dbReference type="GO" id="GO:0008611">
    <property type="term" value="P:ether lipid biosynthetic process"/>
    <property type="evidence" value="ECO:0000318"/>
    <property type="project" value="GO_Central"/>
</dbReference>
<name>A0A7M7PT84_STRPU</name>
<dbReference type="KEGG" id="spu:590838"/>
<dbReference type="AlphaFoldDB" id="A0A7M7PT84"/>
<evidence type="ECO:0000256" key="2">
    <source>
        <dbReference type="ARBA" id="ARBA00007937"/>
    </source>
</evidence>
<keyword evidence="3 6" id="KW-0808">Transferase</keyword>
<dbReference type="InParanoid" id="A0A7M7PT84"/>
<dbReference type="InterPro" id="IPR022284">
    <property type="entry name" value="GPAT/DHAPAT"/>
</dbReference>
<dbReference type="InterPro" id="IPR002123">
    <property type="entry name" value="Plipid/glycerol_acylTrfase"/>
</dbReference>
<dbReference type="SMART" id="SM00563">
    <property type="entry name" value="PlsC"/>
    <property type="match status" value="1"/>
</dbReference>
<evidence type="ECO:0000256" key="3">
    <source>
        <dbReference type="ARBA" id="ARBA00022679"/>
    </source>
</evidence>
<evidence type="ECO:0000256" key="6">
    <source>
        <dbReference type="PIRNR" id="PIRNR000437"/>
    </source>
</evidence>
<comment type="subcellular location">
    <subcellularLocation>
        <location evidence="1">Endomembrane system</location>
        <topology evidence="1">Peripheral membrane protein</topology>
    </subcellularLocation>
</comment>
<dbReference type="SUPFAM" id="SSF69593">
    <property type="entry name" value="Glycerol-3-phosphate (1)-acyltransferase"/>
    <property type="match status" value="1"/>
</dbReference>
<dbReference type="InterPro" id="IPR041728">
    <property type="entry name" value="GPAT/DHAPAT_LPLAT"/>
</dbReference>
<reference evidence="9" key="1">
    <citation type="submission" date="2015-02" db="EMBL/GenBank/DDBJ databases">
        <title>Genome sequencing for Strongylocentrotus purpuratus.</title>
        <authorList>
            <person name="Murali S."/>
            <person name="Liu Y."/>
            <person name="Vee V."/>
            <person name="English A."/>
            <person name="Wang M."/>
            <person name="Skinner E."/>
            <person name="Han Y."/>
            <person name="Muzny D.M."/>
            <person name="Worley K.C."/>
            <person name="Gibbs R.A."/>
        </authorList>
    </citation>
    <scope>NUCLEOTIDE SEQUENCE</scope>
</reference>
<reference evidence="8" key="2">
    <citation type="submission" date="2021-01" db="UniProtKB">
        <authorList>
            <consortium name="EnsemblMetazoa"/>
        </authorList>
    </citation>
    <scope>IDENTIFICATION</scope>
</reference>
<evidence type="ECO:0000313" key="9">
    <source>
        <dbReference type="Proteomes" id="UP000007110"/>
    </source>
</evidence>
<dbReference type="PIRSF" id="PIRSF000437">
    <property type="entry name" value="GPAT_DHAPAT"/>
    <property type="match status" value="1"/>
</dbReference>
<dbReference type="PANTHER" id="PTHR12563">
    <property type="entry name" value="GLYCEROL-3-PHOSPHATE ACYLTRANSFERASE"/>
    <property type="match status" value="1"/>
</dbReference>
<dbReference type="InterPro" id="IPR045520">
    <property type="entry name" value="GPAT/DHAPAT_C"/>
</dbReference>
<comment type="similarity">
    <text evidence="2 6">Belongs to the GPAT/DAPAT family.</text>
</comment>
<dbReference type="GO" id="GO:0012505">
    <property type="term" value="C:endomembrane system"/>
    <property type="evidence" value="ECO:0007669"/>
    <property type="project" value="UniProtKB-SubCell"/>
</dbReference>
<accession>A0A7M7PT84</accession>
<dbReference type="RefSeq" id="XP_030855184.1">
    <property type="nucleotide sequence ID" value="XM_030999324.1"/>
</dbReference>
<dbReference type="EnsemblMetazoa" id="XM_030999324">
    <property type="protein sequence ID" value="XP_030855184"/>
    <property type="gene ID" value="LOC590838"/>
</dbReference>
<dbReference type="OMA" id="NAVITVW"/>
<dbReference type="CDD" id="cd07993">
    <property type="entry name" value="LPLAT_DHAPAT-like"/>
    <property type="match status" value="1"/>
</dbReference>